<evidence type="ECO:0000313" key="5">
    <source>
        <dbReference type="EMBL" id="AYP18581.1"/>
    </source>
</evidence>
<organism evidence="14 18">
    <name type="scientific">Saccharolobus solfataricus</name>
    <name type="common">Sulfolobus solfataricus</name>
    <dbReference type="NCBI Taxonomy" id="2287"/>
    <lineage>
        <taxon>Archaea</taxon>
        <taxon>Thermoproteota</taxon>
        <taxon>Thermoprotei</taxon>
        <taxon>Sulfolobales</taxon>
        <taxon>Sulfolobaceae</taxon>
        <taxon>Saccharolobus</taxon>
    </lineage>
</organism>
<evidence type="ECO:0000313" key="21">
    <source>
        <dbReference type="Proteomes" id="UP000273194"/>
    </source>
</evidence>
<sequence>MKTLLVPLTTLLMLDVITTALGLSRGLVESNPLINALYSSLPFPVFIAIFLLIKIGILGLIYLLYKYTKLDLVIILGIGISFIVFINNILLIS</sequence>
<accession>A0A157T5R8</accession>
<dbReference type="EMBL" id="CP011057">
    <property type="protein sequence ID" value="AYP18581.1"/>
    <property type="molecule type" value="Genomic_DNA"/>
</dbReference>
<dbReference type="KEGG" id="ssoa:SULA_03100"/>
<dbReference type="AlphaFoldDB" id="A0A157T5R8"/>
<dbReference type="EMBL" id="CP011055">
    <property type="protein sequence ID" value="AYN75582.1"/>
    <property type="molecule type" value="Genomic_DNA"/>
</dbReference>
<feature type="domain" description="DUF5658" evidence="2">
    <location>
        <begin position="8"/>
        <end position="92"/>
    </location>
</feature>
<evidence type="ECO:0000313" key="23">
    <source>
        <dbReference type="Proteomes" id="UP000275843"/>
    </source>
</evidence>
<evidence type="ECO:0000313" key="20">
    <source>
        <dbReference type="Proteomes" id="UP000269431"/>
    </source>
</evidence>
<evidence type="ECO:0000313" key="16">
    <source>
        <dbReference type="Proteomes" id="UP000033085"/>
    </source>
</evidence>
<dbReference type="KEGG" id="ssol:SULB_03095"/>
<protein>
    <submittedName>
        <fullName evidence="14">Fusellovirus SSV1 ORF C-102A membrane-like protein</fullName>
    </submittedName>
</protein>
<evidence type="ECO:0000313" key="4">
    <source>
        <dbReference type="EMBL" id="AYN75746.1"/>
    </source>
</evidence>
<feature type="transmembrane region" description="Helical" evidence="1">
    <location>
        <begin position="72"/>
        <end position="92"/>
    </location>
</feature>
<proteinExistence type="predicted"/>
<dbReference type="Proteomes" id="UP000275843">
    <property type="component" value="Chromosome"/>
</dbReference>
<keyword evidence="1" id="KW-0812">Transmembrane</keyword>
<dbReference type="Proteomes" id="UP000076770">
    <property type="component" value="Chromosome i"/>
</dbReference>
<evidence type="ECO:0000256" key="1">
    <source>
        <dbReference type="SAM" id="Phobius"/>
    </source>
</evidence>
<evidence type="ECO:0000313" key="15">
    <source>
        <dbReference type="Proteomes" id="UP000033057"/>
    </source>
</evidence>
<evidence type="ECO:0000313" key="9">
    <source>
        <dbReference type="EMBL" id="AZF75498.1"/>
    </source>
</evidence>
<feature type="transmembrane region" description="Helical" evidence="1">
    <location>
        <begin position="46"/>
        <end position="65"/>
    </location>
</feature>
<dbReference type="Proteomes" id="UP000278715">
    <property type="component" value="Chromosome"/>
</dbReference>
<reference evidence="3" key="5">
    <citation type="submission" date="2018-10" db="EMBL/GenBank/DDBJ databases">
        <authorList>
            <person name="McCarthy S."/>
            <person name="Gradnigo J."/>
            <person name="Johnson T."/>
            <person name="Payne S."/>
            <person name="Lipzen A."/>
            <person name="Schackwitz W."/>
            <person name="Martin J."/>
            <person name="Moriyama E."/>
            <person name="Blum P."/>
        </authorList>
    </citation>
    <scope>NUCLEOTIDE SEQUENCE</scope>
    <source>
        <strain evidence="3">SARC-B</strain>
        <strain evidence="4">SARC-C</strain>
        <strain evidence="5">SULA</strain>
    </source>
</reference>
<reference evidence="15 16" key="1">
    <citation type="journal article" date="2015" name="Genome Announc.">
        <title>Complete Genome Sequence of Sulfolobus solfataricus Strain 98/2 and Evolved Derivatives.</title>
        <authorList>
            <person name="McCarthy S."/>
            <person name="Gradnigo J."/>
            <person name="Johnson T."/>
            <person name="Payne S."/>
            <person name="Lipzen A."/>
            <person name="Martin J."/>
            <person name="Schackwitz W."/>
            <person name="Moriyama E."/>
            <person name="Blum P."/>
        </authorList>
    </citation>
    <scope>NUCLEOTIDE SEQUENCE [LARGE SCALE GENOMIC DNA]</scope>
    <source>
        <strain evidence="15">98/2 SULC</strain>
        <strain evidence="3">SARC-B</strain>
        <strain evidence="4">SARC-C</strain>
        <strain evidence="5 17">SULA</strain>
        <strain evidence="16">SULB</strain>
    </source>
</reference>
<reference evidence="19 20" key="4">
    <citation type="journal article" date="2018" name="Proc. Natl. Acad. Sci. U.S.A.">
        <title>Nonmutational mechanism of inheritance in the Archaeon Sulfolobus solfataricus.</title>
        <authorList>
            <person name="Payne S."/>
            <person name="McCarthy S."/>
            <person name="Johnson T."/>
            <person name="North E."/>
            <person name="Blum P."/>
        </authorList>
    </citation>
    <scope>NUCLEOTIDE SEQUENCE [LARGE SCALE GENOMIC DNA]</scope>
    <source>
        <strain evidence="7 19">SARC-H</strain>
        <strain evidence="8 23">SARC-I</strain>
        <strain evidence="10 24">SARC-N</strain>
        <strain evidence="11 25">SARC-O</strain>
        <strain evidence="12 20">SUL120</strain>
        <strain evidence="6 21">SULG</strain>
        <strain evidence="9 22">SULM</strain>
    </source>
</reference>
<dbReference type="EMBL" id="CP033240">
    <property type="protein sequence ID" value="AZF80711.1"/>
    <property type="molecule type" value="Genomic_DNA"/>
</dbReference>
<dbReference type="Proteomes" id="UP000033106">
    <property type="component" value="Chromosome"/>
</dbReference>
<evidence type="ECO:0000313" key="22">
    <source>
        <dbReference type="Proteomes" id="UP000273443"/>
    </source>
</evidence>
<evidence type="ECO:0000313" key="24">
    <source>
        <dbReference type="Proteomes" id="UP000278715"/>
    </source>
</evidence>
<evidence type="ECO:0000313" key="14">
    <source>
        <dbReference type="EMBL" id="SAI86629.1"/>
    </source>
</evidence>
<dbReference type="Proteomes" id="UP000282269">
    <property type="component" value="Chromosome"/>
</dbReference>
<dbReference type="Pfam" id="PF18902">
    <property type="entry name" value="DUF5658"/>
    <property type="match status" value="1"/>
</dbReference>
<dbReference type="EMBL" id="LT549890">
    <property type="protein sequence ID" value="SAI86629.1"/>
    <property type="molecule type" value="Genomic_DNA"/>
</dbReference>
<dbReference type="EMBL" id="CP033241">
    <property type="protein sequence ID" value="AZF83319.1"/>
    <property type="molecule type" value="Genomic_DNA"/>
</dbReference>
<dbReference type="Proteomes" id="UP000267993">
    <property type="component" value="Chromosome"/>
</dbReference>
<reference evidence="13 26" key="6">
    <citation type="journal article" date="2020" name="Nat. Commun.">
        <title>The structures of two archaeal type IV pili illuminate evolutionary relationships.</title>
        <authorList>
            <person name="Wang F."/>
            <person name="Baquero D.P."/>
            <person name="Su Z."/>
            <person name="Beltran L.C."/>
            <person name="Prangishvili D."/>
            <person name="Krupovic M."/>
            <person name="Egelman E.H."/>
        </authorList>
    </citation>
    <scope>NUCLEOTIDE SEQUENCE [LARGE SCALE GENOMIC DNA]</scope>
    <source>
        <strain evidence="13 26">POZ149</strain>
    </source>
</reference>
<dbReference type="EMBL" id="CP033238">
    <property type="protein sequence ID" value="AZF75498.1"/>
    <property type="molecule type" value="Genomic_DNA"/>
</dbReference>
<dbReference type="Proteomes" id="UP000269431">
    <property type="component" value="Chromosome"/>
</dbReference>
<evidence type="ECO:0000313" key="13">
    <source>
        <dbReference type="EMBL" id="QPG50124.1"/>
    </source>
</evidence>
<dbReference type="EMBL" id="CP033236">
    <property type="protein sequence ID" value="AZF70254.1"/>
    <property type="molecule type" value="Genomic_DNA"/>
</dbReference>
<reference evidence="14" key="2">
    <citation type="submission" date="2016-04" db="EMBL/GenBank/DDBJ databases">
        <authorList>
            <person name="Evans L.H."/>
            <person name="Alamgir A."/>
            <person name="Owens N."/>
            <person name="Weber N.D."/>
            <person name="Virtaneva K."/>
            <person name="Barbian K."/>
            <person name="Babar A."/>
            <person name="Rosenke K."/>
        </authorList>
    </citation>
    <scope>NUCLEOTIDE SEQUENCE</scope>
    <source>
        <strain evidence="14">P1</strain>
    </source>
</reference>
<evidence type="ECO:0000313" key="10">
    <source>
        <dbReference type="EMBL" id="AZF78106.1"/>
    </source>
</evidence>
<keyword evidence="1" id="KW-0472">Membrane</keyword>
<evidence type="ECO:0000313" key="25">
    <source>
        <dbReference type="Proteomes" id="UP000282269"/>
    </source>
</evidence>
<evidence type="ECO:0000259" key="2">
    <source>
        <dbReference type="Pfam" id="PF18902"/>
    </source>
</evidence>
<evidence type="ECO:0000313" key="6">
    <source>
        <dbReference type="EMBL" id="AZF67634.1"/>
    </source>
</evidence>
<dbReference type="EMBL" id="CP033237">
    <property type="protein sequence ID" value="AZF72874.1"/>
    <property type="molecule type" value="Genomic_DNA"/>
</dbReference>
<dbReference type="EMBL" id="CP011056">
    <property type="protein sequence ID" value="AYN75746.1"/>
    <property type="molecule type" value="Genomic_DNA"/>
</dbReference>
<name>A0A157T5R8_SACSO</name>
<dbReference type="Proteomes" id="UP000273194">
    <property type="component" value="Chromosome"/>
</dbReference>
<reference evidence="18" key="3">
    <citation type="submission" date="2016-04" db="EMBL/GenBank/DDBJ databases">
        <authorList>
            <person name="Shah S.A."/>
            <person name="Garrett R.A."/>
        </authorList>
    </citation>
    <scope>NUCLEOTIDE SEQUENCE [LARGE SCALE GENOMIC DNA]</scope>
    <source>
        <strain evidence="18">ATCC 35091 / DSM 1616 / JCM 8930 / NBRC 15331 / P1</strain>
    </source>
</reference>
<dbReference type="GeneID" id="71027467"/>
<dbReference type="EMBL" id="CP033235">
    <property type="protein sequence ID" value="AZF67634.1"/>
    <property type="molecule type" value="Genomic_DNA"/>
</dbReference>
<dbReference type="Proteomes" id="UP000033057">
    <property type="component" value="Chromosome"/>
</dbReference>
<evidence type="ECO:0000313" key="3">
    <source>
        <dbReference type="EMBL" id="AYN75582.1"/>
    </source>
</evidence>
<evidence type="ECO:0000313" key="11">
    <source>
        <dbReference type="EMBL" id="AZF80711.1"/>
    </source>
</evidence>
<evidence type="ECO:0000313" key="26">
    <source>
        <dbReference type="Proteomes" id="UP000594632"/>
    </source>
</evidence>
<dbReference type="Proteomes" id="UP000273443">
    <property type="component" value="Chromosome"/>
</dbReference>
<evidence type="ECO:0000313" key="12">
    <source>
        <dbReference type="EMBL" id="AZF83319.1"/>
    </source>
</evidence>
<evidence type="ECO:0000313" key="18">
    <source>
        <dbReference type="Proteomes" id="UP000076770"/>
    </source>
</evidence>
<dbReference type="EMBL" id="CP050869">
    <property type="protein sequence ID" value="QPG50124.1"/>
    <property type="molecule type" value="Genomic_DNA"/>
</dbReference>
<dbReference type="KEGG" id="ssof:SULC_03100"/>
<evidence type="ECO:0000313" key="19">
    <source>
        <dbReference type="Proteomes" id="UP000267993"/>
    </source>
</evidence>
<keyword evidence="1" id="KW-1133">Transmembrane helix</keyword>
<evidence type="ECO:0000313" key="8">
    <source>
        <dbReference type="EMBL" id="AZF72874.1"/>
    </source>
</evidence>
<dbReference type="RefSeq" id="WP_014511454.1">
    <property type="nucleotide sequence ID" value="NZ_CP011055.2"/>
</dbReference>
<gene>
    <name evidence="13" type="ORF">HFC64_10140</name>
    <name evidence="14" type="ORF">SSOP1_3075</name>
    <name evidence="5" type="ORF">SULA_03100</name>
    <name evidence="3" type="ORF">SULB_03095</name>
    <name evidence="4" type="ORF">SULC_03100</name>
    <name evidence="6" type="ORF">SULG_03875</name>
    <name evidence="7" type="ORF">SULH_03875</name>
    <name evidence="8" type="ORF">SULI_03875</name>
    <name evidence="9" type="ORF">SULM_03875</name>
    <name evidence="10" type="ORF">SULN_03875</name>
    <name evidence="11" type="ORF">SULO_03885</name>
    <name evidence="12" type="ORF">SULZ_03925</name>
</gene>
<dbReference type="Proteomes" id="UP000594632">
    <property type="component" value="Chromosome"/>
</dbReference>
<evidence type="ECO:0000313" key="17">
    <source>
        <dbReference type="Proteomes" id="UP000033106"/>
    </source>
</evidence>
<dbReference type="Proteomes" id="UP000033085">
    <property type="component" value="Chromosome"/>
</dbReference>
<dbReference type="EMBL" id="CP033239">
    <property type="protein sequence ID" value="AZF78106.1"/>
    <property type="molecule type" value="Genomic_DNA"/>
</dbReference>
<dbReference type="InterPro" id="IPR043717">
    <property type="entry name" value="DUF5658"/>
</dbReference>
<evidence type="ECO:0000313" key="7">
    <source>
        <dbReference type="EMBL" id="AZF70254.1"/>
    </source>
</evidence>